<dbReference type="GO" id="GO:0015171">
    <property type="term" value="F:amino acid transmembrane transporter activity"/>
    <property type="evidence" value="ECO:0007669"/>
    <property type="project" value="TreeGrafter"/>
</dbReference>
<proteinExistence type="predicted"/>
<evidence type="ECO:0000313" key="8">
    <source>
        <dbReference type="Proteomes" id="UP000198847"/>
    </source>
</evidence>
<dbReference type="GO" id="GO:0005886">
    <property type="term" value="C:plasma membrane"/>
    <property type="evidence" value="ECO:0007669"/>
    <property type="project" value="UniProtKB-SubCell"/>
</dbReference>
<feature type="transmembrane region" description="Helical" evidence="6">
    <location>
        <begin position="106"/>
        <end position="132"/>
    </location>
</feature>
<dbReference type="PANTHER" id="PTHR30086">
    <property type="entry name" value="ARGININE EXPORTER PROTEIN ARGO"/>
    <property type="match status" value="1"/>
</dbReference>
<evidence type="ECO:0000256" key="3">
    <source>
        <dbReference type="ARBA" id="ARBA00022692"/>
    </source>
</evidence>
<keyword evidence="3 6" id="KW-0812">Transmembrane</keyword>
<keyword evidence="5 6" id="KW-0472">Membrane</keyword>
<keyword evidence="4 6" id="KW-1133">Transmembrane helix</keyword>
<dbReference type="PANTHER" id="PTHR30086:SF20">
    <property type="entry name" value="ARGININE EXPORTER PROTEIN ARGO-RELATED"/>
    <property type="match status" value="1"/>
</dbReference>
<dbReference type="Pfam" id="PF01810">
    <property type="entry name" value="LysE"/>
    <property type="match status" value="1"/>
</dbReference>
<name>A0A1H8UAS9_9FIRM</name>
<feature type="transmembrane region" description="Helical" evidence="6">
    <location>
        <begin position="6"/>
        <end position="28"/>
    </location>
</feature>
<dbReference type="OrthoDB" id="198428at2"/>
<accession>A0A1H8UAS9</accession>
<feature type="transmembrane region" description="Helical" evidence="6">
    <location>
        <begin position="40"/>
        <end position="62"/>
    </location>
</feature>
<organism evidence="7 8">
    <name type="scientific">Propionispora vibrioides</name>
    <dbReference type="NCBI Taxonomy" id="112903"/>
    <lineage>
        <taxon>Bacteria</taxon>
        <taxon>Bacillati</taxon>
        <taxon>Bacillota</taxon>
        <taxon>Negativicutes</taxon>
        <taxon>Selenomonadales</taxon>
        <taxon>Sporomusaceae</taxon>
        <taxon>Propionispora</taxon>
    </lineage>
</organism>
<dbReference type="RefSeq" id="WP_091745849.1">
    <property type="nucleotide sequence ID" value="NZ_FODY01000008.1"/>
</dbReference>
<evidence type="ECO:0000256" key="4">
    <source>
        <dbReference type="ARBA" id="ARBA00022989"/>
    </source>
</evidence>
<comment type="subcellular location">
    <subcellularLocation>
        <location evidence="1">Cell membrane</location>
        <topology evidence="1">Multi-pass membrane protein</topology>
    </subcellularLocation>
</comment>
<evidence type="ECO:0000256" key="6">
    <source>
        <dbReference type="SAM" id="Phobius"/>
    </source>
</evidence>
<protein>
    <submittedName>
        <fullName evidence="7">Threonine/homoserine/homoserine lactone efflux protein</fullName>
    </submittedName>
</protein>
<evidence type="ECO:0000313" key="7">
    <source>
        <dbReference type="EMBL" id="SEP00285.1"/>
    </source>
</evidence>
<evidence type="ECO:0000256" key="2">
    <source>
        <dbReference type="ARBA" id="ARBA00022475"/>
    </source>
</evidence>
<keyword evidence="2" id="KW-1003">Cell membrane</keyword>
<feature type="transmembrane region" description="Helical" evidence="6">
    <location>
        <begin position="174"/>
        <end position="193"/>
    </location>
</feature>
<reference evidence="7 8" key="1">
    <citation type="submission" date="2016-10" db="EMBL/GenBank/DDBJ databases">
        <authorList>
            <person name="de Groot N.N."/>
        </authorList>
    </citation>
    <scope>NUCLEOTIDE SEQUENCE [LARGE SCALE GENOMIC DNA]</scope>
    <source>
        <strain evidence="7 8">DSM 13305</strain>
    </source>
</reference>
<sequence>MNITSFLIYCVIVTFTPGPTNIVILSTVHGCGVKKAMEYTYGATLAFGTLLAGSAILNTVLAAVIPKILLIMQIIGTLYILYLAYQIYKMDTAGSTARQAATFRSGFIMQFVNPKVVLFTMTVIPGFVMPYYTEPQLLSIFVVVITVIGFLAFVTWVLFGAIFKEFLMKYQKSVNISMALFLIYSAIMGSGLVELVGR</sequence>
<dbReference type="EMBL" id="FODY01000008">
    <property type="protein sequence ID" value="SEP00285.1"/>
    <property type="molecule type" value="Genomic_DNA"/>
</dbReference>
<dbReference type="AlphaFoldDB" id="A0A1H8UAS9"/>
<dbReference type="STRING" id="112903.SAMN04490178_108110"/>
<gene>
    <name evidence="7" type="ORF">SAMN04490178_108110</name>
</gene>
<feature type="transmembrane region" description="Helical" evidence="6">
    <location>
        <begin position="138"/>
        <end position="162"/>
    </location>
</feature>
<dbReference type="Proteomes" id="UP000198847">
    <property type="component" value="Unassembled WGS sequence"/>
</dbReference>
<dbReference type="GO" id="GO:0033228">
    <property type="term" value="P:cysteine export across plasma membrane"/>
    <property type="evidence" value="ECO:0007669"/>
    <property type="project" value="TreeGrafter"/>
</dbReference>
<evidence type="ECO:0000256" key="1">
    <source>
        <dbReference type="ARBA" id="ARBA00004651"/>
    </source>
</evidence>
<keyword evidence="8" id="KW-1185">Reference proteome</keyword>
<evidence type="ECO:0000256" key="5">
    <source>
        <dbReference type="ARBA" id="ARBA00023136"/>
    </source>
</evidence>
<feature type="transmembrane region" description="Helical" evidence="6">
    <location>
        <begin position="68"/>
        <end position="85"/>
    </location>
</feature>
<dbReference type="InterPro" id="IPR001123">
    <property type="entry name" value="LeuE-type"/>
</dbReference>